<evidence type="ECO:0000256" key="1">
    <source>
        <dbReference type="SAM" id="MobiDB-lite"/>
    </source>
</evidence>
<feature type="compositionally biased region" description="Basic and acidic residues" evidence="1">
    <location>
        <begin position="55"/>
        <end position="74"/>
    </location>
</feature>
<keyword evidence="3" id="KW-1185">Reference proteome</keyword>
<sequence>MWIPEGPRPCWGGGLLLGRQATAPWQVPCPVRGRFGPFPLKGEMTMADNKGSPVRGDERMDTTRPEELEREARHQKGPVRGDVTDEDVGEDRILQKGIGGYGAQKGTEPAREAPPLSDDHGRH</sequence>
<reference evidence="2 3" key="1">
    <citation type="journal article" date="2006" name="Proc. Natl. Acad. Sci. U.S.A.">
        <title>Evolution of sensory complexity recorded in a myxobacterial genome.</title>
        <authorList>
            <person name="Goldman B.S."/>
            <person name="Nierman W.C."/>
            <person name="Kaiser D."/>
            <person name="Slater S.C."/>
            <person name="Durkin A.S."/>
            <person name="Eisen J.A."/>
            <person name="Ronning C.M."/>
            <person name="Barbazuk W.B."/>
            <person name="Blanchard M."/>
            <person name="Field C."/>
            <person name="Halling C."/>
            <person name="Hinkle G."/>
            <person name="Iartchuk O."/>
            <person name="Kim H.S."/>
            <person name="Mackenzie C."/>
            <person name="Madupu R."/>
            <person name="Miller N."/>
            <person name="Shvartsbeyn A."/>
            <person name="Sullivan S.A."/>
            <person name="Vaudin M."/>
            <person name="Wiegand R."/>
            <person name="Kaplan H.B."/>
        </authorList>
    </citation>
    <scope>NUCLEOTIDE SEQUENCE [LARGE SCALE GENOMIC DNA]</scope>
    <source>
        <strain evidence="3">DK1622</strain>
    </source>
</reference>
<protein>
    <submittedName>
        <fullName evidence="2">Uncharacterized protein</fullName>
    </submittedName>
</protein>
<gene>
    <name evidence="2" type="ordered locus">MXAN_0291</name>
</gene>
<organism evidence="2 3">
    <name type="scientific">Myxococcus xanthus (strain DK1622)</name>
    <dbReference type="NCBI Taxonomy" id="246197"/>
    <lineage>
        <taxon>Bacteria</taxon>
        <taxon>Pseudomonadati</taxon>
        <taxon>Myxococcota</taxon>
        <taxon>Myxococcia</taxon>
        <taxon>Myxococcales</taxon>
        <taxon>Cystobacterineae</taxon>
        <taxon>Myxococcaceae</taxon>
        <taxon>Myxococcus</taxon>
    </lineage>
</organism>
<dbReference type="AlphaFoldDB" id="Q1DFK2"/>
<evidence type="ECO:0000313" key="3">
    <source>
        <dbReference type="Proteomes" id="UP000002402"/>
    </source>
</evidence>
<accession>Q1DFK2</accession>
<dbReference type="KEGG" id="mxa:MXAN_0291"/>
<dbReference type="EMBL" id="CP000113">
    <property type="protein sequence ID" value="ABF87461.1"/>
    <property type="molecule type" value="Genomic_DNA"/>
</dbReference>
<evidence type="ECO:0000313" key="2">
    <source>
        <dbReference type="EMBL" id="ABF87461.1"/>
    </source>
</evidence>
<dbReference type="HOGENOM" id="CLU_2012807_0_0_7"/>
<proteinExistence type="predicted"/>
<dbReference type="STRING" id="246197.MXAN_0291"/>
<name>Q1DFK2_MYXXD</name>
<feature type="region of interest" description="Disordered" evidence="1">
    <location>
        <begin position="38"/>
        <end position="123"/>
    </location>
</feature>
<dbReference type="EnsemblBacteria" id="ABF87461">
    <property type="protein sequence ID" value="ABF87461"/>
    <property type="gene ID" value="MXAN_0291"/>
</dbReference>
<dbReference type="Proteomes" id="UP000002402">
    <property type="component" value="Chromosome"/>
</dbReference>